<dbReference type="Proteomes" id="UP000432089">
    <property type="component" value="Unassembled WGS sequence"/>
</dbReference>
<proteinExistence type="predicted"/>
<dbReference type="SUPFAM" id="SSF140736">
    <property type="entry name" value="Rv1873-like"/>
    <property type="match status" value="1"/>
</dbReference>
<dbReference type="PIRSF" id="PIRSF008546">
    <property type="entry name" value="UCP008546"/>
    <property type="match status" value="1"/>
</dbReference>
<evidence type="ECO:0000313" key="1">
    <source>
        <dbReference type="EMBL" id="KAB0681429.1"/>
    </source>
</evidence>
<dbReference type="Pfam" id="PF08837">
    <property type="entry name" value="DUF1810"/>
    <property type="match status" value="1"/>
</dbReference>
<comment type="caution">
    <text evidence="1">The sequence shown here is derived from an EMBL/GenBank/DDBJ whole genome shotgun (WGS) entry which is preliminary data.</text>
</comment>
<sequence>MTTDPFDLERFVAAQAPVYPQVRAELERGRKASHWMWFVFPQIAGLGSSPTARAFAIRSPDEARAYLAHPALGKRLFECIDLVLAVEGRSAHEIFGSPDDMKFRSSLTLFRAAAPEEARFDAGLRRYYAGKADERTLELLQA</sequence>
<dbReference type="AlphaFoldDB" id="A0A7V7TXD8"/>
<organism evidence="1 2">
    <name type="scientific">Plantimonas leprariae</name>
    <dbReference type="NCBI Taxonomy" id="2615207"/>
    <lineage>
        <taxon>Bacteria</taxon>
        <taxon>Pseudomonadati</taxon>
        <taxon>Pseudomonadota</taxon>
        <taxon>Alphaproteobacteria</taxon>
        <taxon>Hyphomicrobiales</taxon>
        <taxon>Aurantimonadaceae</taxon>
        <taxon>Plantimonas</taxon>
    </lineage>
</organism>
<dbReference type="EMBL" id="VZDO01000003">
    <property type="protein sequence ID" value="KAB0681429.1"/>
    <property type="molecule type" value="Genomic_DNA"/>
</dbReference>
<name>A0A7V7TXD8_9HYPH</name>
<dbReference type="InterPro" id="IPR036287">
    <property type="entry name" value="Rv1873-like_sf"/>
</dbReference>
<dbReference type="InterPro" id="IPR014937">
    <property type="entry name" value="DUF1810"/>
</dbReference>
<accession>A0A7V7TXD8</accession>
<dbReference type="RefSeq" id="WP_150968684.1">
    <property type="nucleotide sequence ID" value="NZ_VZDO01000003.1"/>
</dbReference>
<gene>
    <name evidence="1" type="ORF">F6X38_05975</name>
</gene>
<evidence type="ECO:0000313" key="2">
    <source>
        <dbReference type="Proteomes" id="UP000432089"/>
    </source>
</evidence>
<protein>
    <submittedName>
        <fullName evidence="1">DUF1810 domain-containing protein</fullName>
    </submittedName>
</protein>
<dbReference type="Gene3D" id="1.25.40.380">
    <property type="entry name" value="Protein of unknown function DUF1810"/>
    <property type="match status" value="1"/>
</dbReference>
<reference evidence="1 2" key="1">
    <citation type="submission" date="2019-09" db="EMBL/GenBank/DDBJ databases">
        <title>YIM 132180 draft genome.</title>
        <authorList>
            <person name="Zhang K."/>
        </authorList>
    </citation>
    <scope>NUCLEOTIDE SEQUENCE [LARGE SCALE GENOMIC DNA]</scope>
    <source>
        <strain evidence="1 2">YIM 132180</strain>
    </source>
</reference>
<keyword evidence="2" id="KW-1185">Reference proteome</keyword>